<organism evidence="1 2">
    <name type="scientific">Hebeloma cylindrosporum</name>
    <dbReference type="NCBI Taxonomy" id="76867"/>
    <lineage>
        <taxon>Eukaryota</taxon>
        <taxon>Fungi</taxon>
        <taxon>Dikarya</taxon>
        <taxon>Basidiomycota</taxon>
        <taxon>Agaricomycotina</taxon>
        <taxon>Agaricomycetes</taxon>
        <taxon>Agaricomycetidae</taxon>
        <taxon>Agaricales</taxon>
        <taxon>Agaricineae</taxon>
        <taxon>Hymenogastraceae</taxon>
        <taxon>Hebeloma</taxon>
    </lineage>
</organism>
<evidence type="ECO:0008006" key="3">
    <source>
        <dbReference type="Google" id="ProtNLM"/>
    </source>
</evidence>
<dbReference type="OrthoDB" id="2788229at2759"/>
<evidence type="ECO:0000313" key="2">
    <source>
        <dbReference type="Proteomes" id="UP000053424"/>
    </source>
</evidence>
<reference evidence="2" key="2">
    <citation type="submission" date="2015-01" db="EMBL/GenBank/DDBJ databases">
        <title>Evolutionary Origins and Diversification of the Mycorrhizal Mutualists.</title>
        <authorList>
            <consortium name="DOE Joint Genome Institute"/>
            <consortium name="Mycorrhizal Genomics Consortium"/>
            <person name="Kohler A."/>
            <person name="Kuo A."/>
            <person name="Nagy L.G."/>
            <person name="Floudas D."/>
            <person name="Copeland A."/>
            <person name="Barry K.W."/>
            <person name="Cichocki N."/>
            <person name="Veneault-Fourrey C."/>
            <person name="LaButti K."/>
            <person name="Lindquist E.A."/>
            <person name="Lipzen A."/>
            <person name="Lundell T."/>
            <person name="Morin E."/>
            <person name="Murat C."/>
            <person name="Riley R."/>
            <person name="Ohm R."/>
            <person name="Sun H."/>
            <person name="Tunlid A."/>
            <person name="Henrissat B."/>
            <person name="Grigoriev I.V."/>
            <person name="Hibbett D.S."/>
            <person name="Martin F."/>
        </authorList>
    </citation>
    <scope>NUCLEOTIDE SEQUENCE [LARGE SCALE GENOMIC DNA]</scope>
    <source>
        <strain evidence="2">h7</strain>
    </source>
</reference>
<proteinExistence type="predicted"/>
<dbReference type="InterPro" id="IPR032675">
    <property type="entry name" value="LRR_dom_sf"/>
</dbReference>
<reference evidence="1 2" key="1">
    <citation type="submission" date="2014-04" db="EMBL/GenBank/DDBJ databases">
        <authorList>
            <consortium name="DOE Joint Genome Institute"/>
            <person name="Kuo A."/>
            <person name="Gay G."/>
            <person name="Dore J."/>
            <person name="Kohler A."/>
            <person name="Nagy L.G."/>
            <person name="Floudas D."/>
            <person name="Copeland A."/>
            <person name="Barry K.W."/>
            <person name="Cichocki N."/>
            <person name="Veneault-Fourrey C."/>
            <person name="LaButti K."/>
            <person name="Lindquist E.A."/>
            <person name="Lipzen A."/>
            <person name="Lundell T."/>
            <person name="Morin E."/>
            <person name="Murat C."/>
            <person name="Sun H."/>
            <person name="Tunlid A."/>
            <person name="Henrissat B."/>
            <person name="Grigoriev I.V."/>
            <person name="Hibbett D.S."/>
            <person name="Martin F."/>
            <person name="Nordberg H.P."/>
            <person name="Cantor M.N."/>
            <person name="Hua S.X."/>
        </authorList>
    </citation>
    <scope>NUCLEOTIDE SEQUENCE [LARGE SCALE GENOMIC DNA]</scope>
    <source>
        <strain evidence="2">h7</strain>
    </source>
</reference>
<sequence length="418" mass="46994">ELIDCIIDELGSFEGVSDPESREALKACSLASSSLLTTSRKHLFANVRLKESNDAQDLKRSFILTRILEVLVDDSRITLNHIPPLASHIRSLSIILAPMRVYRSKIRHQTKSEPDPLSDLSSILEIMIASSPIVSVSLEFPYNGKARNWKYLDEPLKVLIKSLCRLPSITALQFKLLEGLPTTLITGCPNLKTLSLDSFHYPILGTPSSFPHLESLVLHGSKEFLERLVFLDPSSLPRLRHIEVSLDAWDGLLTAKELGALERAPSLQSIRFKVYCYDTQYTNPGFPVALDFSLLPRLRSFRLDIDYSESSNYNILVSKTFQIFEAMSGRCSLHDINLGWTFPIDHNIFSSNEDWILFDEVVTSSRFPSLTKLSLRFNLVCGVYPDLSLDRLTSGVRRCLPAVSASDSISFTVETFHA</sequence>
<feature type="non-terminal residue" evidence="1">
    <location>
        <position position="1"/>
    </location>
</feature>
<dbReference type="Gene3D" id="3.80.10.10">
    <property type="entry name" value="Ribonuclease Inhibitor"/>
    <property type="match status" value="1"/>
</dbReference>
<gene>
    <name evidence="1" type="ORF">M413DRAFT_444501</name>
</gene>
<protein>
    <recommendedName>
        <fullName evidence="3">F-box domain-containing protein</fullName>
    </recommendedName>
</protein>
<dbReference type="HOGENOM" id="CLU_048140_0_0_1"/>
<accession>A0A0C2YP85</accession>
<keyword evidence="2" id="KW-1185">Reference proteome</keyword>
<dbReference type="EMBL" id="KN831777">
    <property type="protein sequence ID" value="KIM42857.1"/>
    <property type="molecule type" value="Genomic_DNA"/>
</dbReference>
<dbReference type="AlphaFoldDB" id="A0A0C2YP85"/>
<evidence type="ECO:0000313" key="1">
    <source>
        <dbReference type="EMBL" id="KIM42857.1"/>
    </source>
</evidence>
<dbReference type="SUPFAM" id="SSF52047">
    <property type="entry name" value="RNI-like"/>
    <property type="match status" value="1"/>
</dbReference>
<dbReference type="Proteomes" id="UP000053424">
    <property type="component" value="Unassembled WGS sequence"/>
</dbReference>
<name>A0A0C2YP85_HEBCY</name>